<name>A0A0L0GCU7_9EUKA</name>
<protein>
    <submittedName>
        <fullName evidence="2">Uncharacterized protein</fullName>
    </submittedName>
</protein>
<accession>A0A0L0GCU7</accession>
<feature type="compositionally biased region" description="Acidic residues" evidence="1">
    <location>
        <begin position="98"/>
        <end position="118"/>
    </location>
</feature>
<proteinExistence type="predicted"/>
<evidence type="ECO:0000313" key="3">
    <source>
        <dbReference type="Proteomes" id="UP000054560"/>
    </source>
</evidence>
<dbReference type="Proteomes" id="UP000054560">
    <property type="component" value="Unassembled WGS sequence"/>
</dbReference>
<feature type="region of interest" description="Disordered" evidence="1">
    <location>
        <begin position="96"/>
        <end position="131"/>
    </location>
</feature>
<gene>
    <name evidence="2" type="ORF">SARC_01177</name>
</gene>
<feature type="region of interest" description="Disordered" evidence="1">
    <location>
        <begin position="57"/>
        <end position="77"/>
    </location>
</feature>
<keyword evidence="3" id="KW-1185">Reference proteome</keyword>
<organism evidence="2 3">
    <name type="scientific">Sphaeroforma arctica JP610</name>
    <dbReference type="NCBI Taxonomy" id="667725"/>
    <lineage>
        <taxon>Eukaryota</taxon>
        <taxon>Ichthyosporea</taxon>
        <taxon>Ichthyophonida</taxon>
        <taxon>Sphaeroforma</taxon>
    </lineage>
</organism>
<dbReference type="GeneID" id="25901681"/>
<evidence type="ECO:0000256" key="1">
    <source>
        <dbReference type="SAM" id="MobiDB-lite"/>
    </source>
</evidence>
<reference evidence="2 3" key="1">
    <citation type="submission" date="2011-02" db="EMBL/GenBank/DDBJ databases">
        <title>The Genome Sequence of Sphaeroforma arctica JP610.</title>
        <authorList>
            <consortium name="The Broad Institute Genome Sequencing Platform"/>
            <person name="Russ C."/>
            <person name="Cuomo C."/>
            <person name="Young S.K."/>
            <person name="Zeng Q."/>
            <person name="Gargeya S."/>
            <person name="Alvarado L."/>
            <person name="Berlin A."/>
            <person name="Chapman S.B."/>
            <person name="Chen Z."/>
            <person name="Freedman E."/>
            <person name="Gellesch M."/>
            <person name="Goldberg J."/>
            <person name="Griggs A."/>
            <person name="Gujja S."/>
            <person name="Heilman E."/>
            <person name="Heiman D."/>
            <person name="Howarth C."/>
            <person name="Mehta T."/>
            <person name="Neiman D."/>
            <person name="Pearson M."/>
            <person name="Roberts A."/>
            <person name="Saif S."/>
            <person name="Shea T."/>
            <person name="Shenoy N."/>
            <person name="Sisk P."/>
            <person name="Stolte C."/>
            <person name="Sykes S."/>
            <person name="White J."/>
            <person name="Yandava C."/>
            <person name="Burger G."/>
            <person name="Gray M.W."/>
            <person name="Holland P.W.H."/>
            <person name="King N."/>
            <person name="Lang F.B.F."/>
            <person name="Roger A.J."/>
            <person name="Ruiz-Trillo I."/>
            <person name="Haas B."/>
            <person name="Nusbaum C."/>
            <person name="Birren B."/>
        </authorList>
    </citation>
    <scope>NUCLEOTIDE SEQUENCE [LARGE SCALE GENOMIC DNA]</scope>
    <source>
        <strain evidence="2 3">JP610</strain>
    </source>
</reference>
<dbReference type="AlphaFoldDB" id="A0A0L0GCU7"/>
<evidence type="ECO:0000313" key="2">
    <source>
        <dbReference type="EMBL" id="KNC86711.1"/>
    </source>
</evidence>
<dbReference type="RefSeq" id="XP_014160613.1">
    <property type="nucleotide sequence ID" value="XM_014305138.1"/>
</dbReference>
<feature type="compositionally biased region" description="Basic and acidic residues" evidence="1">
    <location>
        <begin position="119"/>
        <end position="131"/>
    </location>
</feature>
<sequence length="131" mass="14876">MINTFAIQPFLTVSLSKGKNKHLDRALPFTSSADLRLLEAEEISDWLQDAWYTSLSEDQQNDDGYTTDEDTSVANADDINEMDNIVHQFLGLDLNGNTEEEGFTQNSFDEEDDDCEDDEHIHADEKQPDNT</sequence>
<feature type="compositionally biased region" description="Acidic residues" evidence="1">
    <location>
        <begin position="59"/>
        <end position="71"/>
    </location>
</feature>
<dbReference type="EMBL" id="KQ241640">
    <property type="protein sequence ID" value="KNC86711.1"/>
    <property type="molecule type" value="Genomic_DNA"/>
</dbReference>